<dbReference type="Proteomes" id="UP000507470">
    <property type="component" value="Unassembled WGS sequence"/>
</dbReference>
<accession>A0A6J8EC58</accession>
<proteinExistence type="predicted"/>
<protein>
    <submittedName>
        <fullName evidence="2">Uncharacterized protein</fullName>
    </submittedName>
</protein>
<keyword evidence="1" id="KW-0812">Transmembrane</keyword>
<evidence type="ECO:0000256" key="1">
    <source>
        <dbReference type="SAM" id="Phobius"/>
    </source>
</evidence>
<evidence type="ECO:0000313" key="2">
    <source>
        <dbReference type="EMBL" id="CAC5416671.1"/>
    </source>
</evidence>
<evidence type="ECO:0000313" key="3">
    <source>
        <dbReference type="Proteomes" id="UP000507470"/>
    </source>
</evidence>
<name>A0A6J8EC58_MYTCO</name>
<organism evidence="2 3">
    <name type="scientific">Mytilus coruscus</name>
    <name type="common">Sea mussel</name>
    <dbReference type="NCBI Taxonomy" id="42192"/>
    <lineage>
        <taxon>Eukaryota</taxon>
        <taxon>Metazoa</taxon>
        <taxon>Spiralia</taxon>
        <taxon>Lophotrochozoa</taxon>
        <taxon>Mollusca</taxon>
        <taxon>Bivalvia</taxon>
        <taxon>Autobranchia</taxon>
        <taxon>Pteriomorphia</taxon>
        <taxon>Mytilida</taxon>
        <taxon>Mytiloidea</taxon>
        <taxon>Mytilidae</taxon>
        <taxon>Mytilinae</taxon>
        <taxon>Mytilus</taxon>
    </lineage>
</organism>
<keyword evidence="1" id="KW-0472">Membrane</keyword>
<dbReference type="AlphaFoldDB" id="A0A6J8EC58"/>
<keyword evidence="3" id="KW-1185">Reference proteome</keyword>
<reference evidence="2 3" key="1">
    <citation type="submission" date="2020-06" db="EMBL/GenBank/DDBJ databases">
        <authorList>
            <person name="Li R."/>
            <person name="Bekaert M."/>
        </authorList>
    </citation>
    <scope>NUCLEOTIDE SEQUENCE [LARGE SCALE GENOMIC DNA]</scope>
    <source>
        <strain evidence="3">wild</strain>
    </source>
</reference>
<sequence>MVREKSRIWCNAPKHGANSNDEQTFVKDLHEVKAPTPKLHQISSPVFSTKHTCAPQNGPTPKRIRLLTPKKYSPASIFTNDNNAIRRPEEDDTSFLNDFKIAIKNLEEHNLATDFLSSENGNQLLVSFFYTFFLHVLVVCLVYWVLKTPVVFGDSATLTCMVEQKDNCDSEATRRWDGGLNKNILLLNGHSTNASKYYEVVDQPCDNFSMVIMDFGMNDVNCEYRCTFEFETSRRMLTLDARHFIGMVCFCFLA</sequence>
<gene>
    <name evidence="2" type="ORF">MCOR_49266</name>
</gene>
<feature type="transmembrane region" description="Helical" evidence="1">
    <location>
        <begin position="124"/>
        <end position="146"/>
    </location>
</feature>
<keyword evidence="1" id="KW-1133">Transmembrane helix</keyword>
<dbReference type="EMBL" id="CACVKT020008674">
    <property type="protein sequence ID" value="CAC5416671.1"/>
    <property type="molecule type" value="Genomic_DNA"/>
</dbReference>